<dbReference type="GO" id="GO:0009317">
    <property type="term" value="C:acetyl-CoA carboxylase complex"/>
    <property type="evidence" value="ECO:0007669"/>
    <property type="project" value="InterPro"/>
</dbReference>
<evidence type="ECO:0000256" key="2">
    <source>
        <dbReference type="ARBA" id="ARBA00022516"/>
    </source>
</evidence>
<dbReference type="SUPFAM" id="SSF52096">
    <property type="entry name" value="ClpP/crotonase"/>
    <property type="match status" value="1"/>
</dbReference>
<dbReference type="GO" id="GO:0006633">
    <property type="term" value="P:fatty acid biosynthetic process"/>
    <property type="evidence" value="ECO:0007669"/>
    <property type="project" value="UniProtKB-KW"/>
</dbReference>
<dbReference type="EC" id="2.1.3.15" evidence="10"/>
<dbReference type="NCBIfam" id="NF004344">
    <property type="entry name" value="PRK05724.1"/>
    <property type="match status" value="1"/>
</dbReference>
<keyword evidence="5 10" id="KW-0276">Fatty acid metabolism</keyword>
<dbReference type="PROSITE" id="PS50989">
    <property type="entry name" value="COA_CT_CTER"/>
    <property type="match status" value="1"/>
</dbReference>
<dbReference type="HAMAP" id="MF_00823">
    <property type="entry name" value="AcetylCoA_CT_alpha"/>
    <property type="match status" value="1"/>
</dbReference>
<dbReference type="GO" id="GO:0016743">
    <property type="term" value="F:carboxyl- or carbamoyltransferase activity"/>
    <property type="evidence" value="ECO:0007669"/>
    <property type="project" value="UniProtKB-UniRule"/>
</dbReference>
<evidence type="ECO:0000256" key="10">
    <source>
        <dbReference type="HAMAP-Rule" id="MF_00823"/>
    </source>
</evidence>
<keyword evidence="6 10" id="KW-0067">ATP-binding</keyword>
<comment type="subcellular location">
    <subcellularLocation>
        <location evidence="10">Cytoplasm</location>
    </subcellularLocation>
</comment>
<protein>
    <recommendedName>
        <fullName evidence="10">Acetyl-coenzyme A carboxylase carboxyl transferase subunit alpha</fullName>
        <shortName evidence="10">ACCase subunit alpha</shortName>
        <shortName evidence="10">Acetyl-CoA carboxylase carboxyltransferase subunit alpha</shortName>
        <ecNumber evidence="10">2.1.3.15</ecNumber>
    </recommendedName>
</protein>
<dbReference type="PANTHER" id="PTHR42853:SF3">
    <property type="entry name" value="ACETYL-COENZYME A CARBOXYLASE CARBOXYL TRANSFERASE SUBUNIT ALPHA, CHLOROPLASTIC"/>
    <property type="match status" value="1"/>
</dbReference>
<evidence type="ECO:0000256" key="4">
    <source>
        <dbReference type="ARBA" id="ARBA00022741"/>
    </source>
</evidence>
<evidence type="ECO:0000256" key="1">
    <source>
        <dbReference type="ARBA" id="ARBA00004956"/>
    </source>
</evidence>
<comment type="caution">
    <text evidence="12">The sequence shown here is derived from an EMBL/GenBank/DDBJ whole genome shotgun (WGS) entry which is preliminary data.</text>
</comment>
<keyword evidence="13" id="KW-1185">Reference proteome</keyword>
<organism evidence="12 13">
    <name type="scientific">Parasulfuritortus cantonensis</name>
    <dbReference type="NCBI Taxonomy" id="2528202"/>
    <lineage>
        <taxon>Bacteria</taxon>
        <taxon>Pseudomonadati</taxon>
        <taxon>Pseudomonadota</taxon>
        <taxon>Betaproteobacteria</taxon>
        <taxon>Nitrosomonadales</taxon>
        <taxon>Thiobacillaceae</taxon>
        <taxon>Parasulfuritortus</taxon>
    </lineage>
</organism>
<evidence type="ECO:0000256" key="3">
    <source>
        <dbReference type="ARBA" id="ARBA00022679"/>
    </source>
</evidence>
<reference evidence="12 13" key="1">
    <citation type="submission" date="2019-03" db="EMBL/GenBank/DDBJ databases">
        <title>Genome sequence of Thiobacillaceae bacterium LSR1, a sulfur-oxidizing bacterium isolated from freshwater sediment.</title>
        <authorList>
            <person name="Li S."/>
        </authorList>
    </citation>
    <scope>NUCLEOTIDE SEQUENCE [LARGE SCALE GENOMIC DNA]</scope>
    <source>
        <strain evidence="12 13">LSR1</strain>
    </source>
</reference>
<keyword evidence="3 10" id="KW-0808">Transferase</keyword>
<dbReference type="AlphaFoldDB" id="A0A4R1BKT0"/>
<evidence type="ECO:0000256" key="7">
    <source>
        <dbReference type="ARBA" id="ARBA00023098"/>
    </source>
</evidence>
<dbReference type="InterPro" id="IPR029045">
    <property type="entry name" value="ClpP/crotonase-like_dom_sf"/>
</dbReference>
<name>A0A4R1BKT0_9PROT</name>
<comment type="pathway">
    <text evidence="1 10">Lipid metabolism; malonyl-CoA biosynthesis; malonyl-CoA from acetyl-CoA: step 1/1.</text>
</comment>
<dbReference type="PRINTS" id="PR01069">
    <property type="entry name" value="ACCCTRFRASEA"/>
</dbReference>
<dbReference type="Proteomes" id="UP000295443">
    <property type="component" value="Unassembled WGS sequence"/>
</dbReference>
<evidence type="ECO:0000313" key="13">
    <source>
        <dbReference type="Proteomes" id="UP000295443"/>
    </source>
</evidence>
<gene>
    <name evidence="10" type="primary">accA</name>
    <name evidence="12" type="ORF">EZJ19_03075</name>
</gene>
<dbReference type="InterPro" id="IPR011763">
    <property type="entry name" value="COA_CT_C"/>
</dbReference>
<sequence length="331" mass="36859">MKVTFLDFEQPIAELEAKIETLLEGTEKEAGSDEQEEKRVDLAPEIQRLRKKSVTLTKDIYAKLNAWQISQVARHPQRPYTLDYIKGLFTDFEELHGDRAFSDDAAIVGGLARFQGEPVVVIGHQKGRDTKERQYRNFGMPRPEGYRKALRLMRLAEKFQLPVMTFIDTPGAYPGIDAEERGQSEAIARNLYVMAELKTPIICTIIGEGGSGGALAIGVGDVVQMLQYSTYSVISPEGCASILWKSADKAPLAAESLGITAPRLKTLGLIDKVVHEPVGGAQRDPDAMMENLRDALVDALMEVREQPMDVLLNTRYARLMGYGKFKETRAR</sequence>
<keyword evidence="10" id="KW-0963">Cytoplasm</keyword>
<evidence type="ECO:0000256" key="6">
    <source>
        <dbReference type="ARBA" id="ARBA00022840"/>
    </source>
</evidence>
<dbReference type="Gene3D" id="3.90.226.10">
    <property type="entry name" value="2-enoyl-CoA Hydratase, Chain A, domain 1"/>
    <property type="match status" value="1"/>
</dbReference>
<dbReference type="EMBL" id="SJZB01000013">
    <property type="protein sequence ID" value="TCJ17907.1"/>
    <property type="molecule type" value="Genomic_DNA"/>
</dbReference>
<evidence type="ECO:0000256" key="9">
    <source>
        <dbReference type="ARBA" id="ARBA00049152"/>
    </source>
</evidence>
<dbReference type="GO" id="GO:0005524">
    <property type="term" value="F:ATP binding"/>
    <property type="evidence" value="ECO:0007669"/>
    <property type="project" value="UniProtKB-KW"/>
</dbReference>
<dbReference type="RefSeq" id="WP_131444826.1">
    <property type="nucleotide sequence ID" value="NZ_SJZB01000013.1"/>
</dbReference>
<evidence type="ECO:0000256" key="5">
    <source>
        <dbReference type="ARBA" id="ARBA00022832"/>
    </source>
</evidence>
<comment type="catalytic activity">
    <reaction evidence="9 10">
        <text>N(6)-carboxybiotinyl-L-lysyl-[protein] + acetyl-CoA = N(6)-biotinyl-L-lysyl-[protein] + malonyl-CoA</text>
        <dbReference type="Rhea" id="RHEA:54728"/>
        <dbReference type="Rhea" id="RHEA-COMP:10505"/>
        <dbReference type="Rhea" id="RHEA-COMP:10506"/>
        <dbReference type="ChEBI" id="CHEBI:57288"/>
        <dbReference type="ChEBI" id="CHEBI:57384"/>
        <dbReference type="ChEBI" id="CHEBI:83144"/>
        <dbReference type="ChEBI" id="CHEBI:83145"/>
        <dbReference type="EC" id="2.1.3.15"/>
    </reaction>
</comment>
<dbReference type="UniPathway" id="UPA00655">
    <property type="reaction ID" value="UER00711"/>
</dbReference>
<keyword evidence="7 10" id="KW-0443">Lipid metabolism</keyword>
<keyword evidence="12" id="KW-0436">Ligase</keyword>
<dbReference type="PANTHER" id="PTHR42853">
    <property type="entry name" value="ACETYL-COENZYME A CARBOXYLASE CARBOXYL TRANSFERASE SUBUNIT ALPHA"/>
    <property type="match status" value="1"/>
</dbReference>
<dbReference type="GO" id="GO:0003989">
    <property type="term" value="F:acetyl-CoA carboxylase activity"/>
    <property type="evidence" value="ECO:0007669"/>
    <property type="project" value="InterPro"/>
</dbReference>
<evidence type="ECO:0000313" key="12">
    <source>
        <dbReference type="EMBL" id="TCJ17907.1"/>
    </source>
</evidence>
<feature type="domain" description="CoA carboxyltransferase C-terminal" evidence="11">
    <location>
        <begin position="41"/>
        <end position="302"/>
    </location>
</feature>
<evidence type="ECO:0000259" key="11">
    <source>
        <dbReference type="PROSITE" id="PS50989"/>
    </source>
</evidence>
<dbReference type="InterPro" id="IPR001095">
    <property type="entry name" value="Acetyl_CoA_COase_a_su"/>
</dbReference>
<keyword evidence="4 10" id="KW-0547">Nucleotide-binding</keyword>
<comment type="subunit">
    <text evidence="10">Acetyl-CoA carboxylase is a heterohexamer composed of biotin carboxyl carrier protein (AccB), biotin carboxylase (AccC) and two subunits each of ACCase subunit alpha (AccA) and ACCase subunit beta (AccD).</text>
</comment>
<comment type="similarity">
    <text evidence="10">Belongs to the AccA family.</text>
</comment>
<keyword evidence="8 10" id="KW-0275">Fatty acid biosynthesis</keyword>
<accession>A0A4R1BKT0</accession>
<dbReference type="NCBIfam" id="TIGR00513">
    <property type="entry name" value="accA"/>
    <property type="match status" value="1"/>
</dbReference>
<dbReference type="Pfam" id="PF03255">
    <property type="entry name" value="ACCA"/>
    <property type="match status" value="1"/>
</dbReference>
<dbReference type="OrthoDB" id="9808023at2"/>
<proteinExistence type="inferred from homology"/>
<dbReference type="GO" id="GO:2001295">
    <property type="term" value="P:malonyl-CoA biosynthetic process"/>
    <property type="evidence" value="ECO:0007669"/>
    <property type="project" value="UniProtKB-UniRule"/>
</dbReference>
<comment type="function">
    <text evidence="10">Component of the acetyl coenzyme A carboxylase (ACC) complex. First, biotin carboxylase catalyzes the carboxylation of biotin on its carrier protein (BCCP) and then the CO(2) group is transferred by the carboxyltransferase to acetyl-CoA to form malonyl-CoA.</text>
</comment>
<evidence type="ECO:0000256" key="8">
    <source>
        <dbReference type="ARBA" id="ARBA00023160"/>
    </source>
</evidence>
<dbReference type="NCBIfam" id="NF041504">
    <property type="entry name" value="AccA_sub"/>
    <property type="match status" value="1"/>
</dbReference>
<keyword evidence="2 10" id="KW-0444">Lipid biosynthesis</keyword>